<comment type="caution">
    <text evidence="9">The sequence shown here is derived from an EMBL/GenBank/DDBJ whole genome shotgun (WGS) entry which is preliminary data.</text>
</comment>
<dbReference type="InterPro" id="IPR049326">
    <property type="entry name" value="Rhodopsin_dom_fungi"/>
</dbReference>
<dbReference type="PANTHER" id="PTHR33048:SF132">
    <property type="entry name" value="MEMBRANE PROTEIN, PUTATIVE (AFU_ORTHOLOGUE AFUA_6G07820)-RELATED"/>
    <property type="match status" value="1"/>
</dbReference>
<dbReference type="Proteomes" id="UP000078237">
    <property type="component" value="Unassembled WGS sequence"/>
</dbReference>
<evidence type="ECO:0000256" key="6">
    <source>
        <dbReference type="SAM" id="MobiDB-lite"/>
    </source>
</evidence>
<accession>A0A175W6K5</accession>
<dbReference type="AlphaFoldDB" id="A0A175W6K5"/>
<evidence type="ECO:0000256" key="7">
    <source>
        <dbReference type="SAM" id="Phobius"/>
    </source>
</evidence>
<feature type="domain" description="Rhodopsin" evidence="8">
    <location>
        <begin position="40"/>
        <end position="278"/>
    </location>
</feature>
<dbReference type="STRING" id="100816.A0A175W6K5"/>
<reference evidence="9 10" key="1">
    <citation type="journal article" date="2016" name="Genome Announc.">
        <title>Genome Sequence of Madurella mycetomatis mm55, Isolated from a Human Mycetoma Case in Sudan.</title>
        <authorList>
            <person name="Smit S."/>
            <person name="Derks M.F."/>
            <person name="Bervoets S."/>
            <person name="Fahal A."/>
            <person name="van Leeuwen W."/>
            <person name="van Belkum A."/>
            <person name="van de Sande W.W."/>
        </authorList>
    </citation>
    <scope>NUCLEOTIDE SEQUENCE [LARGE SCALE GENOMIC DNA]</scope>
    <source>
        <strain evidence="10">mm55</strain>
    </source>
</reference>
<evidence type="ECO:0000256" key="3">
    <source>
        <dbReference type="ARBA" id="ARBA00022989"/>
    </source>
</evidence>
<dbReference type="PANTHER" id="PTHR33048">
    <property type="entry name" value="PTH11-LIKE INTEGRAL MEMBRANE PROTEIN (AFU_ORTHOLOGUE AFUA_5G11245)"/>
    <property type="match status" value="1"/>
</dbReference>
<keyword evidence="4 7" id="KW-0472">Membrane</keyword>
<evidence type="ECO:0000256" key="5">
    <source>
        <dbReference type="ARBA" id="ARBA00038359"/>
    </source>
</evidence>
<comment type="subcellular location">
    <subcellularLocation>
        <location evidence="1">Membrane</location>
        <topology evidence="1">Multi-pass membrane protein</topology>
    </subcellularLocation>
</comment>
<feature type="region of interest" description="Disordered" evidence="6">
    <location>
        <begin position="339"/>
        <end position="360"/>
    </location>
</feature>
<feature type="transmembrane region" description="Helical" evidence="7">
    <location>
        <begin position="178"/>
        <end position="202"/>
    </location>
</feature>
<evidence type="ECO:0000313" key="10">
    <source>
        <dbReference type="Proteomes" id="UP000078237"/>
    </source>
</evidence>
<evidence type="ECO:0000256" key="4">
    <source>
        <dbReference type="ARBA" id="ARBA00023136"/>
    </source>
</evidence>
<evidence type="ECO:0000256" key="2">
    <source>
        <dbReference type="ARBA" id="ARBA00022692"/>
    </source>
</evidence>
<feature type="compositionally biased region" description="Polar residues" evidence="6">
    <location>
        <begin position="301"/>
        <end position="313"/>
    </location>
</feature>
<organism evidence="9 10">
    <name type="scientific">Madurella mycetomatis</name>
    <dbReference type="NCBI Taxonomy" id="100816"/>
    <lineage>
        <taxon>Eukaryota</taxon>
        <taxon>Fungi</taxon>
        <taxon>Dikarya</taxon>
        <taxon>Ascomycota</taxon>
        <taxon>Pezizomycotina</taxon>
        <taxon>Sordariomycetes</taxon>
        <taxon>Sordariomycetidae</taxon>
        <taxon>Sordariales</taxon>
        <taxon>Sordariales incertae sedis</taxon>
        <taxon>Madurella</taxon>
    </lineage>
</organism>
<protein>
    <recommendedName>
        <fullName evidence="8">Rhodopsin domain-containing protein</fullName>
    </recommendedName>
</protein>
<proteinExistence type="inferred from homology"/>
<evidence type="ECO:0000259" key="8">
    <source>
        <dbReference type="Pfam" id="PF20684"/>
    </source>
</evidence>
<dbReference type="GO" id="GO:0016020">
    <property type="term" value="C:membrane"/>
    <property type="evidence" value="ECO:0007669"/>
    <property type="project" value="UniProtKB-SubCell"/>
</dbReference>
<gene>
    <name evidence="9" type="ORF">MMYC01_204517</name>
</gene>
<dbReference type="Pfam" id="PF20684">
    <property type="entry name" value="Fung_rhodopsin"/>
    <property type="match status" value="1"/>
</dbReference>
<keyword evidence="2 7" id="KW-0812">Transmembrane</keyword>
<feature type="region of interest" description="Disordered" evidence="6">
    <location>
        <begin position="291"/>
        <end position="313"/>
    </location>
</feature>
<dbReference type="InterPro" id="IPR052337">
    <property type="entry name" value="SAT4-like"/>
</dbReference>
<evidence type="ECO:0000256" key="1">
    <source>
        <dbReference type="ARBA" id="ARBA00004141"/>
    </source>
</evidence>
<feature type="transmembrane region" description="Helical" evidence="7">
    <location>
        <begin position="137"/>
        <end position="158"/>
    </location>
</feature>
<feature type="transmembrane region" description="Helical" evidence="7">
    <location>
        <begin position="23"/>
        <end position="44"/>
    </location>
</feature>
<comment type="similarity">
    <text evidence="5">Belongs to the SAT4 family.</text>
</comment>
<keyword evidence="10" id="KW-1185">Reference proteome</keyword>
<evidence type="ECO:0000313" key="9">
    <source>
        <dbReference type="EMBL" id="KXX78584.1"/>
    </source>
</evidence>
<keyword evidence="3 7" id="KW-1133">Transmembrane helix</keyword>
<feature type="transmembrane region" description="Helical" evidence="7">
    <location>
        <begin position="214"/>
        <end position="234"/>
    </location>
</feature>
<feature type="transmembrane region" description="Helical" evidence="7">
    <location>
        <begin position="107"/>
        <end position="125"/>
    </location>
</feature>
<sequence length="391" mass="43126">MSDATGTAADPGYVVGESRSESLIIIVTCMMTLSTVVLALRILARVLVQGVSAGADEWTILASWAFSIAFTVNVCVQTEHGLGKHLLDLPPTTNHAAALELFYYGEATYYITVSLTKISILFLYLKLIPQKKYRIFNWFMMAFVFLTGLTCLIAGIFQCNPIHKAWHTDVPGTCFNQVALYLSNAGLNIFQDFIIYFLPVPTLWKLQLPRKQRIALIAVFVVGAFVCLTGILRLESLTMASVSRDPTWDNYGAAIWSSIESNVGIVCASLVHLKPLIVRYAPSMLGIQRTTRLPDERSGPTDGNTPRTFGRSSNKSKPFGILTEIEMEESNDSRIAKSTAYTSDISTENDDKYLPHSTGDTEQALGIHKTTRVSISYGDPEAARRGFRGLS</sequence>
<dbReference type="VEuPathDB" id="FungiDB:MMYC01_204517"/>
<dbReference type="EMBL" id="LCTW02000115">
    <property type="protein sequence ID" value="KXX78584.1"/>
    <property type="molecule type" value="Genomic_DNA"/>
</dbReference>
<dbReference type="OrthoDB" id="3648173at2759"/>
<name>A0A175W6K5_9PEZI</name>